<gene>
    <name evidence="11" type="ORF">DES47_11939</name>
</gene>
<dbReference type="GO" id="GO:0006865">
    <property type="term" value="P:amino acid transport"/>
    <property type="evidence" value="ECO:0007669"/>
    <property type="project" value="UniProtKB-KW"/>
</dbReference>
<dbReference type="SUPFAM" id="SSF161098">
    <property type="entry name" value="MetI-like"/>
    <property type="match status" value="2"/>
</dbReference>
<dbReference type="Pfam" id="PF00528">
    <property type="entry name" value="BPD_transp_1"/>
    <property type="match status" value="1"/>
</dbReference>
<dbReference type="InterPro" id="IPR043429">
    <property type="entry name" value="ArtM/GltK/GlnP/TcyL/YhdX-like"/>
</dbReference>
<proteinExistence type="inferred from homology"/>
<dbReference type="InParanoid" id="A0A4R6Q903"/>
<feature type="transmembrane region" description="Helical" evidence="9">
    <location>
        <begin position="20"/>
        <end position="41"/>
    </location>
</feature>
<sequence>MSARQAPAKRREWSWRSRSIRALVYQLLAVGLIVLVVWFLAHNTAENMRVRGIQSGFDFLLQPAGFDIGEVLIKYDALDPYWRAFLVGLANTLKVALIGIVLTTLIGTAVGVGRFSSNALVRGLCYGYVELFRNVPILLQLLLWYLLLTEWLPDASEPISAFGLVFLSKGGLTYPVPVWGLGQGLALCGALVGLVLAWAWRRHARAQFERTGRVRSMFWLPVVIVLASAVLGWLAGGAPNAWNVPYLADVIVEGGSALTPEFIAVLLGLVLYTAAFVAEVVRSGIASVPSGQSEAAGSLGLSPGQNMRLIVLPQALRVIIPPMTNQFLNLTKNSSLAVAIGYPDVVSISNTAINQTGRAMECIAIVMLIYLSTSLSTSGLMNWYNKRSAIKER</sequence>
<dbReference type="InterPro" id="IPR000515">
    <property type="entry name" value="MetI-like"/>
</dbReference>
<dbReference type="PROSITE" id="PS50928">
    <property type="entry name" value="ABC_TM1"/>
    <property type="match status" value="1"/>
</dbReference>
<organism evidence="11 12">
    <name type="scientific">Roseateles toxinivorans</name>
    <dbReference type="NCBI Taxonomy" id="270368"/>
    <lineage>
        <taxon>Bacteria</taxon>
        <taxon>Pseudomonadati</taxon>
        <taxon>Pseudomonadota</taxon>
        <taxon>Betaproteobacteria</taxon>
        <taxon>Burkholderiales</taxon>
        <taxon>Sphaerotilaceae</taxon>
        <taxon>Roseateles</taxon>
    </lineage>
</organism>
<dbReference type="InterPro" id="IPR035906">
    <property type="entry name" value="MetI-like_sf"/>
</dbReference>
<dbReference type="Gene3D" id="1.10.3720.10">
    <property type="entry name" value="MetI-like"/>
    <property type="match status" value="2"/>
</dbReference>
<evidence type="ECO:0000256" key="7">
    <source>
        <dbReference type="ARBA" id="ARBA00022989"/>
    </source>
</evidence>
<dbReference type="CDD" id="cd06261">
    <property type="entry name" value="TM_PBP2"/>
    <property type="match status" value="1"/>
</dbReference>
<dbReference type="GO" id="GO:0043190">
    <property type="term" value="C:ATP-binding cassette (ABC) transporter complex"/>
    <property type="evidence" value="ECO:0007669"/>
    <property type="project" value="InterPro"/>
</dbReference>
<evidence type="ECO:0000256" key="1">
    <source>
        <dbReference type="ARBA" id="ARBA00004429"/>
    </source>
</evidence>
<dbReference type="OrthoDB" id="9808531at2"/>
<evidence type="ECO:0000256" key="4">
    <source>
        <dbReference type="ARBA" id="ARBA00022475"/>
    </source>
</evidence>
<evidence type="ECO:0000256" key="9">
    <source>
        <dbReference type="RuleBase" id="RU363032"/>
    </source>
</evidence>
<keyword evidence="5 9" id="KW-0812">Transmembrane</keyword>
<keyword evidence="6" id="KW-0029">Amino-acid transport</keyword>
<evidence type="ECO:0000259" key="10">
    <source>
        <dbReference type="PROSITE" id="PS50928"/>
    </source>
</evidence>
<dbReference type="FunCoup" id="A0A4R6Q903">
    <property type="interactions" value="148"/>
</dbReference>
<feature type="transmembrane region" description="Helical" evidence="9">
    <location>
        <begin position="125"/>
        <end position="147"/>
    </location>
</feature>
<evidence type="ECO:0000313" key="11">
    <source>
        <dbReference type="EMBL" id="TDP59058.1"/>
    </source>
</evidence>
<evidence type="ECO:0000256" key="8">
    <source>
        <dbReference type="ARBA" id="ARBA00023136"/>
    </source>
</evidence>
<feature type="transmembrane region" description="Helical" evidence="9">
    <location>
        <begin position="176"/>
        <end position="198"/>
    </location>
</feature>
<keyword evidence="7 9" id="KW-1133">Transmembrane helix</keyword>
<feature type="transmembrane region" description="Helical" evidence="9">
    <location>
        <begin position="95"/>
        <end position="113"/>
    </location>
</feature>
<accession>A0A4R6Q903</accession>
<dbReference type="GO" id="GO:0022857">
    <property type="term" value="F:transmembrane transporter activity"/>
    <property type="evidence" value="ECO:0007669"/>
    <property type="project" value="InterPro"/>
</dbReference>
<evidence type="ECO:0000256" key="6">
    <source>
        <dbReference type="ARBA" id="ARBA00022970"/>
    </source>
</evidence>
<feature type="domain" description="ABC transmembrane type-1" evidence="10">
    <location>
        <begin position="89"/>
        <end position="381"/>
    </location>
</feature>
<keyword evidence="8 9" id="KW-0472">Membrane</keyword>
<comment type="similarity">
    <text evidence="2">Belongs to the binding-protein-dependent transport system permease family. HisMQ subfamily.</text>
</comment>
<dbReference type="PANTHER" id="PTHR30614:SF37">
    <property type="entry name" value="AMINO-ACID ABC TRANSPORTER PERMEASE PROTEIN YHDX-RELATED"/>
    <property type="match status" value="1"/>
</dbReference>
<protein>
    <submittedName>
        <fullName evidence="11">Amino acid ABC transporter membrane protein 1 (PAAT family)</fullName>
    </submittedName>
</protein>
<comment type="subcellular location">
    <subcellularLocation>
        <location evidence="1">Cell inner membrane</location>
        <topology evidence="1">Multi-pass membrane protein</topology>
    </subcellularLocation>
    <subcellularLocation>
        <location evidence="9">Cell membrane</location>
        <topology evidence="9">Multi-pass membrane protein</topology>
    </subcellularLocation>
</comment>
<keyword evidence="4" id="KW-1003">Cell membrane</keyword>
<name>A0A4R6Q903_9BURK</name>
<dbReference type="InterPro" id="IPR010065">
    <property type="entry name" value="AA_ABC_transptr_permease_3TM"/>
</dbReference>
<evidence type="ECO:0000256" key="2">
    <source>
        <dbReference type="ARBA" id="ARBA00010072"/>
    </source>
</evidence>
<keyword evidence="3 9" id="KW-0813">Transport</keyword>
<reference evidence="11 12" key="1">
    <citation type="submission" date="2019-03" db="EMBL/GenBank/DDBJ databases">
        <title>Genomic Encyclopedia of Type Strains, Phase IV (KMG-IV): sequencing the most valuable type-strain genomes for metagenomic binning, comparative biology and taxonomic classification.</title>
        <authorList>
            <person name="Goeker M."/>
        </authorList>
    </citation>
    <scope>NUCLEOTIDE SEQUENCE [LARGE SCALE GENOMIC DNA]</scope>
    <source>
        <strain evidence="11 12">DSM 16998</strain>
    </source>
</reference>
<feature type="transmembrane region" description="Helical" evidence="9">
    <location>
        <begin position="218"/>
        <end position="242"/>
    </location>
</feature>
<dbReference type="PANTHER" id="PTHR30614">
    <property type="entry name" value="MEMBRANE COMPONENT OF AMINO ACID ABC TRANSPORTER"/>
    <property type="match status" value="1"/>
</dbReference>
<feature type="transmembrane region" description="Helical" evidence="9">
    <location>
        <begin position="362"/>
        <end position="384"/>
    </location>
</feature>
<dbReference type="Proteomes" id="UP000295361">
    <property type="component" value="Unassembled WGS sequence"/>
</dbReference>
<keyword evidence="12" id="KW-1185">Reference proteome</keyword>
<comment type="caution">
    <text evidence="11">The sequence shown here is derived from an EMBL/GenBank/DDBJ whole genome shotgun (WGS) entry which is preliminary data.</text>
</comment>
<dbReference type="AlphaFoldDB" id="A0A4R6Q903"/>
<dbReference type="RefSeq" id="WP_133704147.1">
    <property type="nucleotide sequence ID" value="NZ_SNXS01000019.1"/>
</dbReference>
<evidence type="ECO:0000313" key="12">
    <source>
        <dbReference type="Proteomes" id="UP000295361"/>
    </source>
</evidence>
<evidence type="ECO:0000256" key="5">
    <source>
        <dbReference type="ARBA" id="ARBA00022692"/>
    </source>
</evidence>
<dbReference type="NCBIfam" id="TIGR01726">
    <property type="entry name" value="HEQRo_perm_3TM"/>
    <property type="match status" value="1"/>
</dbReference>
<dbReference type="EMBL" id="SNXS01000019">
    <property type="protein sequence ID" value="TDP59058.1"/>
    <property type="molecule type" value="Genomic_DNA"/>
</dbReference>
<evidence type="ECO:0000256" key="3">
    <source>
        <dbReference type="ARBA" id="ARBA00022448"/>
    </source>
</evidence>